<dbReference type="Pfam" id="PF02776">
    <property type="entry name" value="TPP_enzyme_N"/>
    <property type="match status" value="1"/>
</dbReference>
<organism evidence="7 8">
    <name type="scientific">Candidatus Moanibacter tarae</name>
    <dbReference type="NCBI Taxonomy" id="2200854"/>
    <lineage>
        <taxon>Bacteria</taxon>
        <taxon>Pseudomonadati</taxon>
        <taxon>Verrucomicrobiota</taxon>
        <taxon>Opitutia</taxon>
        <taxon>Puniceicoccales</taxon>
        <taxon>Puniceicoccales incertae sedis</taxon>
        <taxon>Candidatus Moanibacter</taxon>
    </lineage>
</organism>
<dbReference type="InterPro" id="IPR000399">
    <property type="entry name" value="TPP-bd_CS"/>
</dbReference>
<dbReference type="EMBL" id="CP029803">
    <property type="protein sequence ID" value="AWT59218.1"/>
    <property type="molecule type" value="Genomic_DNA"/>
</dbReference>
<dbReference type="GO" id="GO:0009099">
    <property type="term" value="P:L-valine biosynthetic process"/>
    <property type="evidence" value="ECO:0007669"/>
    <property type="project" value="TreeGrafter"/>
</dbReference>
<dbReference type="Gene3D" id="3.40.50.1220">
    <property type="entry name" value="TPP-binding domain"/>
    <property type="match status" value="1"/>
</dbReference>
<dbReference type="KEGG" id="mtar:DF168_00399"/>
<dbReference type="GO" id="GO:0030976">
    <property type="term" value="F:thiamine pyrophosphate binding"/>
    <property type="evidence" value="ECO:0007669"/>
    <property type="project" value="InterPro"/>
</dbReference>
<dbReference type="CDD" id="cd07035">
    <property type="entry name" value="TPP_PYR_POX_like"/>
    <property type="match status" value="1"/>
</dbReference>
<dbReference type="InterPro" id="IPR012000">
    <property type="entry name" value="Thiamin_PyroP_enz_cen_dom"/>
</dbReference>
<evidence type="ECO:0000256" key="3">
    <source>
        <dbReference type="RuleBase" id="RU362132"/>
    </source>
</evidence>
<protein>
    <submittedName>
        <fullName evidence="7">Acetolactate synthase isozyme 3 large subunit</fullName>
        <ecNumber evidence="7">2.2.1.6</ecNumber>
    </submittedName>
</protein>
<evidence type="ECO:0000259" key="5">
    <source>
        <dbReference type="Pfam" id="PF02775"/>
    </source>
</evidence>
<comment type="similarity">
    <text evidence="1 3">Belongs to the TPP enzyme family.</text>
</comment>
<dbReference type="EC" id="2.2.1.6" evidence="7"/>
<dbReference type="InterPro" id="IPR029061">
    <property type="entry name" value="THDP-binding"/>
</dbReference>
<dbReference type="InterPro" id="IPR029035">
    <property type="entry name" value="DHS-like_NAD/FAD-binding_dom"/>
</dbReference>
<name>A0A2Z4AE42_9BACT</name>
<reference evidence="7 8" key="1">
    <citation type="submission" date="2018-06" db="EMBL/GenBank/DDBJ databases">
        <title>Draft Genome Sequence of a Novel Marine Bacterium Related to the Verrucomicrobia.</title>
        <authorList>
            <person name="Vosseberg J."/>
            <person name="Martijn J."/>
            <person name="Ettema T.J.G."/>
        </authorList>
    </citation>
    <scope>NUCLEOTIDE SEQUENCE [LARGE SCALE GENOMIC DNA]</scope>
    <source>
        <strain evidence="7">TARA_B100001123</strain>
    </source>
</reference>
<keyword evidence="7" id="KW-0808">Transferase</keyword>
<dbReference type="GO" id="GO:0003984">
    <property type="term" value="F:acetolactate synthase activity"/>
    <property type="evidence" value="ECO:0007669"/>
    <property type="project" value="UniProtKB-EC"/>
</dbReference>
<dbReference type="SUPFAM" id="SSF52518">
    <property type="entry name" value="Thiamin diphosphate-binding fold (THDP-binding)"/>
    <property type="match status" value="2"/>
</dbReference>
<dbReference type="Proteomes" id="UP000247465">
    <property type="component" value="Chromosome"/>
</dbReference>
<evidence type="ECO:0000313" key="7">
    <source>
        <dbReference type="EMBL" id="AWT59218.1"/>
    </source>
</evidence>
<dbReference type="InterPro" id="IPR045229">
    <property type="entry name" value="TPP_enz"/>
</dbReference>
<keyword evidence="2 3" id="KW-0786">Thiamine pyrophosphate</keyword>
<dbReference type="SUPFAM" id="SSF52467">
    <property type="entry name" value="DHS-like NAD/FAD-binding domain"/>
    <property type="match status" value="1"/>
</dbReference>
<gene>
    <name evidence="7" type="primary">ilvI_2</name>
    <name evidence="7" type="ORF">DF168_00399</name>
</gene>
<dbReference type="Gene3D" id="3.40.50.970">
    <property type="match status" value="2"/>
</dbReference>
<sequence>MKGGDILIECLKAQGVSAIFGMPGTQNLQIYDSLLRRGSGVIDHYLVRHEYAATQMADGYARATGKVGVALTVPGPGASNASTGILEASTDCSPVLLITGQSDSQFYSRDPNKMFHGLDQMRFFEPITKYCAIARTVQDIPCVVEKAFSAMQSGRPGPTMLEFPMEVVTGECEVEIPPPIYRKFTSQADLEEIGRAARTLEEAKYPILLAGSAVHRSDARNELQRLAEKINAPVAVTRCGKGVLPEDHPLALQIIYGYPAQEAIQAADCTLAVGTRFTSIDTRNWSQEYPRPLIQIDEDHQEIGREYPCDIAVVGNLKATLQALIEQMPAKENSWNKELKRINAAHSAQPALPLLSEIRELLPREGIISVDVHGIGYSTFAEYPVYDPKTFIYPNIGVALGHAFPAALGAKIARPDLPVVCFSGDGGFLMGSPELATAITYGIAVVTVIVNDGALSAIKRSQEKGFEGRTIDTNLVNPNFVDFALSFGAWAKRVEKIEDFRGILKEALDTNRPAIIEVAMQDRQKEIMDNIVWLQSEPLRKEYQ</sequence>
<dbReference type="PROSITE" id="PS00187">
    <property type="entry name" value="TPP_ENZYMES"/>
    <property type="match status" value="1"/>
</dbReference>
<dbReference type="Pfam" id="PF00205">
    <property type="entry name" value="TPP_enzyme_M"/>
    <property type="match status" value="1"/>
</dbReference>
<feature type="domain" description="Thiamine pyrophosphate enzyme central" evidence="4">
    <location>
        <begin position="194"/>
        <end position="324"/>
    </location>
</feature>
<dbReference type="PANTHER" id="PTHR18968:SF167">
    <property type="entry name" value="ACETOLACTATE SYNTHASE LARGE SUBUNIT ILVB2-RELATED"/>
    <property type="match status" value="1"/>
</dbReference>
<dbReference type="FunFam" id="3.40.50.970:FF:000007">
    <property type="entry name" value="Acetolactate synthase"/>
    <property type="match status" value="1"/>
</dbReference>
<dbReference type="InterPro" id="IPR011766">
    <property type="entry name" value="TPP_enzyme_TPP-bd"/>
</dbReference>
<dbReference type="InterPro" id="IPR012001">
    <property type="entry name" value="Thiamin_PyroP_enz_TPP-bd_dom"/>
</dbReference>
<proteinExistence type="inferred from homology"/>
<dbReference type="GO" id="GO:0050660">
    <property type="term" value="F:flavin adenine dinucleotide binding"/>
    <property type="evidence" value="ECO:0007669"/>
    <property type="project" value="TreeGrafter"/>
</dbReference>
<evidence type="ECO:0000259" key="4">
    <source>
        <dbReference type="Pfam" id="PF00205"/>
    </source>
</evidence>
<feature type="domain" description="Thiamine pyrophosphate enzyme N-terminal TPP-binding" evidence="6">
    <location>
        <begin position="1"/>
        <end position="121"/>
    </location>
</feature>
<evidence type="ECO:0000259" key="6">
    <source>
        <dbReference type="Pfam" id="PF02776"/>
    </source>
</evidence>
<dbReference type="PANTHER" id="PTHR18968">
    <property type="entry name" value="THIAMINE PYROPHOSPHATE ENZYMES"/>
    <property type="match status" value="1"/>
</dbReference>
<dbReference type="Pfam" id="PF02775">
    <property type="entry name" value="TPP_enzyme_C"/>
    <property type="match status" value="1"/>
</dbReference>
<dbReference type="AlphaFoldDB" id="A0A2Z4AE42"/>
<evidence type="ECO:0000256" key="2">
    <source>
        <dbReference type="ARBA" id="ARBA00023052"/>
    </source>
</evidence>
<feature type="domain" description="Thiamine pyrophosphate enzyme TPP-binding" evidence="5">
    <location>
        <begin position="375"/>
        <end position="518"/>
    </location>
</feature>
<dbReference type="GO" id="GO:0009097">
    <property type="term" value="P:isoleucine biosynthetic process"/>
    <property type="evidence" value="ECO:0007669"/>
    <property type="project" value="TreeGrafter"/>
</dbReference>
<accession>A0A2Z4AE42</accession>
<dbReference type="GO" id="GO:0005948">
    <property type="term" value="C:acetolactate synthase complex"/>
    <property type="evidence" value="ECO:0007669"/>
    <property type="project" value="TreeGrafter"/>
</dbReference>
<dbReference type="CDD" id="cd00568">
    <property type="entry name" value="TPP_enzymes"/>
    <property type="match status" value="1"/>
</dbReference>
<dbReference type="GO" id="GO:0000287">
    <property type="term" value="F:magnesium ion binding"/>
    <property type="evidence" value="ECO:0007669"/>
    <property type="project" value="InterPro"/>
</dbReference>
<evidence type="ECO:0000313" key="8">
    <source>
        <dbReference type="Proteomes" id="UP000247465"/>
    </source>
</evidence>
<evidence type="ECO:0000256" key="1">
    <source>
        <dbReference type="ARBA" id="ARBA00007812"/>
    </source>
</evidence>